<dbReference type="InterPro" id="IPR036249">
    <property type="entry name" value="Thioredoxin-like_sf"/>
</dbReference>
<sequence length="291" mass="32475">MSTAAQDEFNDLVSKNTHRETLHPEDRDDPERNSLDISEEDSFRKGQIDAAMRMPTLDRLTGAGASEINLPPASFDSGRATGVKGVIADARNYEAARKSKWRNRVRTARASIFGLDSISQTSSKSDSETDDDSKSGSGDPDEEAFLQEWRETRRRQLESDANRAVRNRRTSPSVRIYGRLDEVDALGYLDAIEKVSRETTVVVYVYDSDCEVSSTIEAAMMPLVKSHSTIHFVKVHYEDIEFDNAAVPAILAYRNQGDLFANLTGVIEMIPDEESFGTASLTKLFTQHDIL</sequence>
<keyword evidence="5" id="KW-1185">Reference proteome</keyword>
<dbReference type="Proteomes" id="UP000717696">
    <property type="component" value="Unassembled WGS sequence"/>
</dbReference>
<dbReference type="SUPFAM" id="SSF52833">
    <property type="entry name" value="Thioredoxin-like"/>
    <property type="match status" value="1"/>
</dbReference>
<dbReference type="InterPro" id="IPR024253">
    <property type="entry name" value="Phosducin_thioredoxin-like_dom"/>
</dbReference>
<dbReference type="Pfam" id="PF02114">
    <property type="entry name" value="Phosducin"/>
    <property type="match status" value="1"/>
</dbReference>
<feature type="region of interest" description="Disordered" evidence="2">
    <location>
        <begin position="119"/>
        <end position="142"/>
    </location>
</feature>
<reference evidence="4" key="1">
    <citation type="journal article" date="2021" name="Nat. Commun.">
        <title>Genetic determinants of endophytism in the Arabidopsis root mycobiome.</title>
        <authorList>
            <person name="Mesny F."/>
            <person name="Miyauchi S."/>
            <person name="Thiergart T."/>
            <person name="Pickel B."/>
            <person name="Atanasova L."/>
            <person name="Karlsson M."/>
            <person name="Huettel B."/>
            <person name="Barry K.W."/>
            <person name="Haridas S."/>
            <person name="Chen C."/>
            <person name="Bauer D."/>
            <person name="Andreopoulos W."/>
            <person name="Pangilinan J."/>
            <person name="LaButti K."/>
            <person name="Riley R."/>
            <person name="Lipzen A."/>
            <person name="Clum A."/>
            <person name="Drula E."/>
            <person name="Henrissat B."/>
            <person name="Kohler A."/>
            <person name="Grigoriev I.V."/>
            <person name="Martin F.M."/>
            <person name="Hacquard S."/>
        </authorList>
    </citation>
    <scope>NUCLEOTIDE SEQUENCE</scope>
    <source>
        <strain evidence="4">MPI-CAGE-AT-0021</strain>
    </source>
</reference>
<feature type="region of interest" description="Disordered" evidence="2">
    <location>
        <begin position="1"/>
        <end position="51"/>
    </location>
</feature>
<feature type="domain" description="Phosducin" evidence="3">
    <location>
        <begin position="80"/>
        <end position="273"/>
    </location>
</feature>
<dbReference type="GO" id="GO:0008277">
    <property type="term" value="P:regulation of G protein-coupled receptor signaling pathway"/>
    <property type="evidence" value="ECO:0007669"/>
    <property type="project" value="InterPro"/>
</dbReference>
<evidence type="ECO:0000313" key="5">
    <source>
        <dbReference type="Proteomes" id="UP000717696"/>
    </source>
</evidence>
<dbReference type="PANTHER" id="PTHR46052:SF1">
    <property type="entry name" value="PHOSDUCIN-LIKE PROTEIN"/>
    <property type="match status" value="1"/>
</dbReference>
<accession>A0A9P9J7B8</accession>
<gene>
    <name evidence="4" type="ORF">B0J13DRAFT_675771</name>
</gene>
<comment type="caution">
    <text evidence="4">The sequence shown here is derived from an EMBL/GenBank/DDBJ whole genome shotgun (WGS) entry which is preliminary data.</text>
</comment>
<organism evidence="4 5">
    <name type="scientific">Dactylonectria estremocensis</name>
    <dbReference type="NCBI Taxonomy" id="1079267"/>
    <lineage>
        <taxon>Eukaryota</taxon>
        <taxon>Fungi</taxon>
        <taxon>Dikarya</taxon>
        <taxon>Ascomycota</taxon>
        <taxon>Pezizomycotina</taxon>
        <taxon>Sordariomycetes</taxon>
        <taxon>Hypocreomycetidae</taxon>
        <taxon>Hypocreales</taxon>
        <taxon>Nectriaceae</taxon>
        <taxon>Dactylonectria</taxon>
    </lineage>
</organism>
<dbReference type="AlphaFoldDB" id="A0A9P9J7B8"/>
<evidence type="ECO:0000313" key="4">
    <source>
        <dbReference type="EMBL" id="KAH7144437.1"/>
    </source>
</evidence>
<dbReference type="InterPro" id="IPR051499">
    <property type="entry name" value="Phosducin-like_reg"/>
</dbReference>
<comment type="similarity">
    <text evidence="1">Belongs to the phosducin family.</text>
</comment>
<evidence type="ECO:0000256" key="1">
    <source>
        <dbReference type="ARBA" id="ARBA00009686"/>
    </source>
</evidence>
<protein>
    <submittedName>
        <fullName evidence="4">Thioredoxin-like protein</fullName>
    </submittedName>
</protein>
<evidence type="ECO:0000259" key="3">
    <source>
        <dbReference type="Pfam" id="PF02114"/>
    </source>
</evidence>
<dbReference type="OrthoDB" id="70588at2759"/>
<evidence type="ECO:0000256" key="2">
    <source>
        <dbReference type="SAM" id="MobiDB-lite"/>
    </source>
</evidence>
<dbReference type="EMBL" id="JAGMUU010000010">
    <property type="protein sequence ID" value="KAH7144437.1"/>
    <property type="molecule type" value="Genomic_DNA"/>
</dbReference>
<name>A0A9P9J7B8_9HYPO</name>
<dbReference type="Gene3D" id="3.40.30.10">
    <property type="entry name" value="Glutaredoxin"/>
    <property type="match status" value="1"/>
</dbReference>
<dbReference type="PANTHER" id="PTHR46052">
    <property type="entry name" value="PHOSDUCIN-LIKE PROTEIN"/>
    <property type="match status" value="1"/>
</dbReference>
<feature type="compositionally biased region" description="Basic and acidic residues" evidence="2">
    <location>
        <begin position="17"/>
        <end position="34"/>
    </location>
</feature>
<proteinExistence type="inferred from homology"/>
<dbReference type="InterPro" id="IPR001200">
    <property type="entry name" value="Phosducin"/>
</dbReference>
<dbReference type="CDD" id="cd02987">
    <property type="entry name" value="Phd_like_Phd"/>
    <property type="match status" value="1"/>
</dbReference>